<proteinExistence type="predicted"/>
<evidence type="ECO:0000256" key="4">
    <source>
        <dbReference type="ARBA" id="ARBA00022989"/>
    </source>
</evidence>
<sequence length="867" mass="97935">MNDHKPIPPKLAERFLLWFIRNDLAEEVLGDLDEKFYQTFEKKSAYRARLNYWYQVISYLRPFAIRKSRSINSNYIFMIRHNFLITFRGFKRYKASFFINMIGLSTGLVCALLIYLWVNDELTVDKFHEKDDRLYQVMQNFESSFGINTIEWTPAPLAKTLMDEMPEVEYAVPVYPPASYTFNSVVAIDNKRLKARAKYAGKDYFNVFSYRLIHGDRDQVLHDKNSVVISDELALNLFRTTENIVGKTITWEQGEFAGDYAISGVFEKIPANSSIQFDMVFNYELYTSKHLELQNWSYNDPCTYIILRDDARAEVLSNKVADLTKTHDPNAEGSLFLRKYSDQHLYGNYENGVNTGGRIAYVILFSVIAIFILLIACINFMNLSTARASRRFKEIGIKKSIGAKRSTLAVQYLGESLIMAFLSLIAALLIVQFLLPQFNQITGKQLALGLDSSLLLSLCCITLVTGLLAGSYPALHLSGFHPIKILKGNASTSSASLWVRKGLVVFQFTASVILIILVLVVSNQMAFIQSKNLGYEKDNVVYFNADSWNSGELETFLNEVSTVRGVINASAMKGNLTVNDHNSTAGITWEGQLAGEEVKFTDLVVDFDFFETMGIEVASGRTFSRNFSTEDSKIIFNEAAVKSMGLIDPVGQSVKLWGRERQIIGVVKDFHFESLYESVKPCFFRLGDKSMNILIKIKAGTAIETIAEIQDLYQKKSQGMALDYQFLDEAFQRLYASEQRVSILSRYFAGIAIIISCLGLFGLAAFTAERRLKEIGVRKVMGAGELSIITLLSNDFTKIVFIAISIALPVAYLLAKNWLEAFAHRIDLEWWFFIGAGALALIIAWLTVSIQTIKAARLNPVICLKDE</sequence>
<dbReference type="PANTHER" id="PTHR30572:SF18">
    <property type="entry name" value="ABC-TYPE MACROLIDE FAMILY EXPORT SYSTEM PERMEASE COMPONENT 2"/>
    <property type="match status" value="1"/>
</dbReference>
<keyword evidence="4 6" id="KW-1133">Transmembrane helix</keyword>
<name>A0ABT8KKN4_9BACT</name>
<dbReference type="Pfam" id="PF02687">
    <property type="entry name" value="FtsX"/>
    <property type="match status" value="2"/>
</dbReference>
<dbReference type="InterPro" id="IPR003838">
    <property type="entry name" value="ABC3_permease_C"/>
</dbReference>
<organism evidence="9 10">
    <name type="scientific">Splendidivirga corallicola</name>
    <dbReference type="NCBI Taxonomy" id="3051826"/>
    <lineage>
        <taxon>Bacteria</taxon>
        <taxon>Pseudomonadati</taxon>
        <taxon>Bacteroidota</taxon>
        <taxon>Cytophagia</taxon>
        <taxon>Cytophagales</taxon>
        <taxon>Splendidivirgaceae</taxon>
        <taxon>Splendidivirga</taxon>
    </lineage>
</organism>
<feature type="transmembrane region" description="Helical" evidence="6">
    <location>
        <begin position="412"/>
        <end position="435"/>
    </location>
</feature>
<feature type="transmembrane region" description="Helical" evidence="6">
    <location>
        <begin position="455"/>
        <end position="477"/>
    </location>
</feature>
<evidence type="ECO:0000256" key="2">
    <source>
        <dbReference type="ARBA" id="ARBA00022475"/>
    </source>
</evidence>
<dbReference type="Pfam" id="PF12704">
    <property type="entry name" value="MacB_PCD"/>
    <property type="match status" value="2"/>
</dbReference>
<keyword evidence="5 6" id="KW-0472">Membrane</keyword>
<comment type="subcellular location">
    <subcellularLocation>
        <location evidence="1">Cell membrane</location>
        <topology evidence="1">Multi-pass membrane protein</topology>
    </subcellularLocation>
</comment>
<keyword evidence="3 6" id="KW-0812">Transmembrane</keyword>
<feature type="transmembrane region" description="Helical" evidence="6">
    <location>
        <begin position="796"/>
        <end position="815"/>
    </location>
</feature>
<comment type="caution">
    <text evidence="9">The sequence shown here is derived from an EMBL/GenBank/DDBJ whole genome shotgun (WGS) entry which is preliminary data.</text>
</comment>
<dbReference type="EMBL" id="JAUJEA010000002">
    <property type="protein sequence ID" value="MDN5200998.1"/>
    <property type="molecule type" value="Genomic_DNA"/>
</dbReference>
<dbReference type="InterPro" id="IPR025857">
    <property type="entry name" value="MacB_PCD"/>
</dbReference>
<gene>
    <name evidence="9" type="ORF">QQ008_06490</name>
</gene>
<reference evidence="9" key="1">
    <citation type="submission" date="2023-06" db="EMBL/GenBank/DDBJ databases">
        <title>Genomic of Parafulvivirga corallium.</title>
        <authorList>
            <person name="Wang G."/>
        </authorList>
    </citation>
    <scope>NUCLEOTIDE SEQUENCE</scope>
    <source>
        <strain evidence="9">BMA10</strain>
    </source>
</reference>
<evidence type="ECO:0000259" key="7">
    <source>
        <dbReference type="Pfam" id="PF02687"/>
    </source>
</evidence>
<dbReference type="NCBIfam" id="NF038404">
    <property type="entry name" value="perm_prefix_2"/>
    <property type="match status" value="1"/>
</dbReference>
<dbReference type="Proteomes" id="UP001172082">
    <property type="component" value="Unassembled WGS sequence"/>
</dbReference>
<dbReference type="PANTHER" id="PTHR30572">
    <property type="entry name" value="MEMBRANE COMPONENT OF TRANSPORTER-RELATED"/>
    <property type="match status" value="1"/>
</dbReference>
<feature type="transmembrane region" description="Helical" evidence="6">
    <location>
        <begin position="830"/>
        <end position="848"/>
    </location>
</feature>
<feature type="domain" description="ABC3 transporter permease C-terminal" evidence="7">
    <location>
        <begin position="748"/>
        <end position="860"/>
    </location>
</feature>
<dbReference type="RefSeq" id="WP_346751028.1">
    <property type="nucleotide sequence ID" value="NZ_JAUJEA010000002.1"/>
</dbReference>
<evidence type="ECO:0000313" key="9">
    <source>
        <dbReference type="EMBL" id="MDN5200998.1"/>
    </source>
</evidence>
<dbReference type="InterPro" id="IPR047699">
    <property type="entry name" value="Permease_put_prefix"/>
</dbReference>
<evidence type="ECO:0000256" key="6">
    <source>
        <dbReference type="SAM" id="Phobius"/>
    </source>
</evidence>
<keyword evidence="2" id="KW-1003">Cell membrane</keyword>
<feature type="transmembrane region" description="Helical" evidence="6">
    <location>
        <begin position="498"/>
        <end position="521"/>
    </location>
</feature>
<accession>A0ABT8KKN4</accession>
<feature type="domain" description="ABC3 transporter permease C-terminal" evidence="7">
    <location>
        <begin position="367"/>
        <end position="480"/>
    </location>
</feature>
<evidence type="ECO:0000256" key="3">
    <source>
        <dbReference type="ARBA" id="ARBA00022692"/>
    </source>
</evidence>
<evidence type="ECO:0000256" key="1">
    <source>
        <dbReference type="ARBA" id="ARBA00004651"/>
    </source>
</evidence>
<evidence type="ECO:0000256" key="5">
    <source>
        <dbReference type="ARBA" id="ARBA00023136"/>
    </source>
</evidence>
<dbReference type="InterPro" id="IPR050250">
    <property type="entry name" value="Macrolide_Exporter_MacB"/>
</dbReference>
<feature type="domain" description="MacB-like periplasmic core" evidence="8">
    <location>
        <begin position="512"/>
        <end position="707"/>
    </location>
</feature>
<protein>
    <submittedName>
        <fullName evidence="9">ABC transporter permease</fullName>
    </submittedName>
</protein>
<keyword evidence="10" id="KW-1185">Reference proteome</keyword>
<feature type="transmembrane region" description="Helical" evidence="6">
    <location>
        <begin position="359"/>
        <end position="383"/>
    </location>
</feature>
<feature type="domain" description="MacB-like periplasmic core" evidence="8">
    <location>
        <begin position="98"/>
        <end position="321"/>
    </location>
</feature>
<evidence type="ECO:0000259" key="8">
    <source>
        <dbReference type="Pfam" id="PF12704"/>
    </source>
</evidence>
<evidence type="ECO:0000313" key="10">
    <source>
        <dbReference type="Proteomes" id="UP001172082"/>
    </source>
</evidence>
<feature type="transmembrane region" description="Helical" evidence="6">
    <location>
        <begin position="747"/>
        <end position="768"/>
    </location>
</feature>
<feature type="transmembrane region" description="Helical" evidence="6">
    <location>
        <begin position="97"/>
        <end position="118"/>
    </location>
</feature>